<gene>
    <name evidence="3" type="ORF">RJ639_019594</name>
</gene>
<dbReference type="AlphaFoldDB" id="A0AA88VA30"/>
<sequence>MGSGQFPDFIFGTSGSIKRMPISENSHELKFPEWVNSHTDEYDCYNVLFHGDYVQDPEFYYGGPGRKDDSISRHRVLEVKRRKTNPHKRHAVKSIHSEDGDIIDCIDIYKQPALDHPALKNHSIQMRPSFDPRSKITRSTTGRDTNKKEDSSQSVTSQLWHRSGSCPKGTIPIRRNQKKDALKVNQNHSYGRKKPMHIDLNNNPLFAQANHSLSILLTTGYSYSGAKGAIKTWNPGVELDEDYSTSQISLKSGPYRDFENIESGWAVNVLQGGEHNSAYVYLCSVLLFDRYLIIVLTSMSIFQVNPSVYGDRQTRIFVYWTVDGSRNTGCFDLTCPGFVQTSHLIALGAAISQISNPDDLPYVLIVHIHKWGGEVYSSKVGVHPHTATAMGSGRYSDRFLKNSGYITGMRVSENSQELQFPEPVYAHSDEYQCYDFYYLKDYVPDPEFYYGGPGRNERCPCNFQKSRDGDVIDCVDIYKQPAFVHPALRNHTIQMDTVTQEPKQSFSLRTGPYYDYDCVESEWAVNPGVYGDRQTRFFVNWTADASRNTGCFDLTCPGFVQTNHEIALGSAISSISTPNGVPYEIVVYIFKDPLTNNWWVQLGGKVLGYFPPELFDSLKYQAVVVQWGGEVYSSKVGVHPHTATAMSSGEYANWLARNSGYIRNMRISENSQELKFPEAVSSHTDEYDCYDFYYLNDEDYVDDPEFYFGGPGRNERCP</sequence>
<dbReference type="EMBL" id="JAVXUP010002444">
    <property type="protein sequence ID" value="KAK3003260.1"/>
    <property type="molecule type" value="Genomic_DNA"/>
</dbReference>
<evidence type="ECO:0000259" key="2">
    <source>
        <dbReference type="PROSITE" id="PS52045"/>
    </source>
</evidence>
<dbReference type="PANTHER" id="PTHR31589">
    <property type="entry name" value="PROTEIN, PUTATIVE (DUF239)-RELATED-RELATED"/>
    <property type="match status" value="1"/>
</dbReference>
<reference evidence="3" key="1">
    <citation type="submission" date="2022-12" db="EMBL/GenBank/DDBJ databases">
        <title>Draft genome assemblies for two species of Escallonia (Escalloniales).</title>
        <authorList>
            <person name="Chanderbali A."/>
            <person name="Dervinis C."/>
            <person name="Anghel I."/>
            <person name="Soltis D."/>
            <person name="Soltis P."/>
            <person name="Zapata F."/>
        </authorList>
    </citation>
    <scope>NUCLEOTIDE SEQUENCE</scope>
    <source>
        <strain evidence="3">UCBG64.0493</strain>
        <tissue evidence="3">Leaf</tissue>
    </source>
</reference>
<dbReference type="Pfam" id="PF03080">
    <property type="entry name" value="Neprosin"/>
    <property type="match status" value="3"/>
</dbReference>
<dbReference type="PANTHER" id="PTHR31589:SF111">
    <property type="entry name" value="NEPROSIN DOMAIN-CONTAINING PROTEIN"/>
    <property type="match status" value="1"/>
</dbReference>
<feature type="region of interest" description="Disordered" evidence="1">
    <location>
        <begin position="120"/>
        <end position="182"/>
    </location>
</feature>
<feature type="domain" description="Neprosin PEP catalytic" evidence="2">
    <location>
        <begin position="199"/>
        <end position="460"/>
    </location>
</feature>
<organism evidence="3 4">
    <name type="scientific">Escallonia herrerae</name>
    <dbReference type="NCBI Taxonomy" id="1293975"/>
    <lineage>
        <taxon>Eukaryota</taxon>
        <taxon>Viridiplantae</taxon>
        <taxon>Streptophyta</taxon>
        <taxon>Embryophyta</taxon>
        <taxon>Tracheophyta</taxon>
        <taxon>Spermatophyta</taxon>
        <taxon>Magnoliopsida</taxon>
        <taxon>eudicotyledons</taxon>
        <taxon>Gunneridae</taxon>
        <taxon>Pentapetalae</taxon>
        <taxon>asterids</taxon>
        <taxon>campanulids</taxon>
        <taxon>Escalloniales</taxon>
        <taxon>Escalloniaceae</taxon>
        <taxon>Escallonia</taxon>
    </lineage>
</organism>
<accession>A0AA88VA30</accession>
<evidence type="ECO:0000313" key="3">
    <source>
        <dbReference type="EMBL" id="KAK3003260.1"/>
    </source>
</evidence>
<evidence type="ECO:0000313" key="4">
    <source>
        <dbReference type="Proteomes" id="UP001188597"/>
    </source>
</evidence>
<protein>
    <recommendedName>
        <fullName evidence="2">Neprosin PEP catalytic domain-containing protein</fullName>
    </recommendedName>
</protein>
<proteinExistence type="predicted"/>
<feature type="domain" description="Neprosin PEP catalytic" evidence="2">
    <location>
        <begin position="1"/>
        <end position="68"/>
    </location>
</feature>
<feature type="domain" description="Neprosin PEP catalytic" evidence="2">
    <location>
        <begin position="465"/>
        <end position="718"/>
    </location>
</feature>
<name>A0AA88VA30_9ASTE</name>
<keyword evidence="4" id="KW-1185">Reference proteome</keyword>
<dbReference type="Gene3D" id="3.90.1320.10">
    <property type="entry name" value="Outer-capsid protein sigma 3, large lobe"/>
    <property type="match status" value="2"/>
</dbReference>
<dbReference type="InterPro" id="IPR053168">
    <property type="entry name" value="Glutamic_endopeptidase"/>
</dbReference>
<dbReference type="InterPro" id="IPR025521">
    <property type="entry name" value="Neprosin_propep"/>
</dbReference>
<evidence type="ECO:0000256" key="1">
    <source>
        <dbReference type="SAM" id="MobiDB-lite"/>
    </source>
</evidence>
<dbReference type="Pfam" id="PF14365">
    <property type="entry name" value="Neprosin_AP"/>
    <property type="match status" value="2"/>
</dbReference>
<dbReference type="InterPro" id="IPR004314">
    <property type="entry name" value="Neprosin"/>
</dbReference>
<dbReference type="PROSITE" id="PS52045">
    <property type="entry name" value="NEPROSIN_PEP_CD"/>
    <property type="match status" value="3"/>
</dbReference>
<comment type="caution">
    <text evidence="3">The sequence shown here is derived from an EMBL/GenBank/DDBJ whole genome shotgun (WGS) entry which is preliminary data.</text>
</comment>
<dbReference type="Proteomes" id="UP001188597">
    <property type="component" value="Unassembled WGS sequence"/>
</dbReference>